<comment type="subunit">
    <text evidence="4">Homodimer. Within each dimer, one monomer is responsible for RNA recognition and catalysis, while the other monomer binds to the replacement base PreQ1.</text>
</comment>
<dbReference type="InterPro" id="IPR036511">
    <property type="entry name" value="TGT-like_sf"/>
</dbReference>
<gene>
    <name evidence="4 7" type="primary">tgt</name>
    <name evidence="7" type="ORF">ACERK3_13965</name>
</gene>
<feature type="binding site" evidence="4">
    <location>
        <position position="330"/>
    </location>
    <ligand>
        <name>Zn(2+)</name>
        <dbReference type="ChEBI" id="CHEBI:29105"/>
    </ligand>
</feature>
<feature type="binding site" evidence="4">
    <location>
        <position position="396"/>
    </location>
    <ligand>
        <name>Zn(2+)</name>
        <dbReference type="ChEBI" id="CHEBI:29105"/>
    </ligand>
</feature>
<keyword evidence="4" id="KW-0671">Queuosine biosynthesis</keyword>
<comment type="catalytic activity">
    <reaction evidence="4">
        <text>7-aminomethyl-7-carbaguanine + guanosine(34) in tRNA = 7-aminomethyl-7-carbaguanosine(34) in tRNA + guanine</text>
        <dbReference type="Rhea" id="RHEA:24104"/>
        <dbReference type="Rhea" id="RHEA-COMP:10341"/>
        <dbReference type="Rhea" id="RHEA-COMP:10342"/>
        <dbReference type="ChEBI" id="CHEBI:16235"/>
        <dbReference type="ChEBI" id="CHEBI:58703"/>
        <dbReference type="ChEBI" id="CHEBI:74269"/>
        <dbReference type="ChEBI" id="CHEBI:82833"/>
        <dbReference type="EC" id="2.4.2.29"/>
    </reaction>
</comment>
<feature type="region of interest" description="RNA binding; important for wobble base 34 recognition" evidence="4">
    <location>
        <begin position="297"/>
        <end position="301"/>
    </location>
</feature>
<feature type="domain" description="tRNA-guanine(15) transglycosylase-like" evidence="6">
    <location>
        <begin position="14"/>
        <end position="154"/>
    </location>
</feature>
<evidence type="ECO:0000259" key="6">
    <source>
        <dbReference type="Pfam" id="PF01702"/>
    </source>
</evidence>
<evidence type="ECO:0000313" key="7">
    <source>
        <dbReference type="EMBL" id="MFA9479392.1"/>
    </source>
</evidence>
<evidence type="ECO:0000313" key="8">
    <source>
        <dbReference type="Proteomes" id="UP001575105"/>
    </source>
</evidence>
<feature type="domain" description="tRNA-guanine(15) transglycosylase-like" evidence="6">
    <location>
        <begin position="177"/>
        <end position="336"/>
    </location>
</feature>
<comment type="cofactor">
    <cofactor evidence="4">
        <name>Zn(2+)</name>
        <dbReference type="ChEBI" id="CHEBI:29105"/>
    </cofactor>
    <text evidence="4">Binds 1 zinc ion per subunit.</text>
</comment>
<sequence>MPIQFAIDHRDTTTRARVGRVSTPHGTFDTPAFMPVGTQAAIKGLLPWQVEGIGAQIMLANTYHLLLRPGPELVEQMGGLQQWMNWRRPVLTDSGGFQVFSLADINKIGEDGVTFRSHLNGQLIELTPERSMQVQHGLGADIIMAFDDCPPAVQQPGEVLTNDPLAARRHAVAPADYLDRVKLANERTLRWLDRCVQTHKASGCDARQGLFGIVQGGIDLDQRTWCAERVTQFDLPGYAIGGVAVGEGSALIREVVEHTAPLLPEHKPRYLMGVGYERDIIAAVRAGVDMFDCVLPTRNGRNANAFTRAGQVRLRNAKFKDDPRPLEEGCDCPACAGSFRVSSSEFRVGEGATDGRGASPLTRNSKPETRNHFSRSYLRHLFQAGEMLGPILVSLHNLRHFQRLMLDIRQAIRQNDWSLIARAWPHALESRP</sequence>
<dbReference type="InterPro" id="IPR004803">
    <property type="entry name" value="TGT"/>
</dbReference>
<dbReference type="SUPFAM" id="SSF51713">
    <property type="entry name" value="tRNA-guanine transglycosylase"/>
    <property type="match status" value="1"/>
</dbReference>
<keyword evidence="8" id="KW-1185">Reference proteome</keyword>
<keyword evidence="1 4" id="KW-0328">Glycosyltransferase</keyword>
<feature type="binding site" evidence="4">
    <location>
        <begin position="93"/>
        <end position="97"/>
    </location>
    <ligand>
        <name>substrate</name>
    </ligand>
</feature>
<comment type="caution">
    <text evidence="7">The sequence shown here is derived from an EMBL/GenBank/DDBJ whole genome shotgun (WGS) entry which is preliminary data.</text>
</comment>
<dbReference type="NCBIfam" id="TIGR00430">
    <property type="entry name" value="Q_tRNA_tgt"/>
    <property type="match status" value="1"/>
</dbReference>
<comment type="similarity">
    <text evidence="4">Belongs to the queuine tRNA-ribosyltransferase family.</text>
</comment>
<keyword evidence="2 4" id="KW-0808">Transferase</keyword>
<dbReference type="PANTHER" id="PTHR46499">
    <property type="entry name" value="QUEUINE TRNA-RIBOSYLTRANSFERASE"/>
    <property type="match status" value="1"/>
</dbReference>
<feature type="region of interest" description="RNA binding" evidence="4">
    <location>
        <begin position="273"/>
        <end position="279"/>
    </location>
</feature>
<feature type="domain" description="tRNA-guanine(15) transglycosylase-like" evidence="6">
    <location>
        <begin position="359"/>
        <end position="419"/>
    </location>
</feature>
<evidence type="ECO:0000256" key="5">
    <source>
        <dbReference type="SAM" id="MobiDB-lite"/>
    </source>
</evidence>
<dbReference type="Pfam" id="PF01702">
    <property type="entry name" value="TGT"/>
    <property type="match status" value="3"/>
</dbReference>
<feature type="region of interest" description="Disordered" evidence="5">
    <location>
        <begin position="349"/>
        <end position="370"/>
    </location>
</feature>
<keyword evidence="4" id="KW-0862">Zinc</keyword>
<feature type="binding site" evidence="4">
    <location>
        <position position="242"/>
    </location>
    <ligand>
        <name>substrate</name>
    </ligand>
</feature>
<organism evidence="7 8">
    <name type="scientific">Natronomicrosphaera hydrolytica</name>
    <dbReference type="NCBI Taxonomy" id="3242702"/>
    <lineage>
        <taxon>Bacteria</taxon>
        <taxon>Pseudomonadati</taxon>
        <taxon>Planctomycetota</taxon>
        <taxon>Phycisphaerae</taxon>
        <taxon>Phycisphaerales</taxon>
        <taxon>Phycisphaeraceae</taxon>
        <taxon>Natronomicrosphaera</taxon>
    </lineage>
</organism>
<comment type="caution">
    <text evidence="4">Lacks conserved residue(s) required for the propagation of feature annotation.</text>
</comment>
<dbReference type="GO" id="GO:0016757">
    <property type="term" value="F:glycosyltransferase activity"/>
    <property type="evidence" value="ECO:0007669"/>
    <property type="project" value="UniProtKB-KW"/>
</dbReference>
<dbReference type="InterPro" id="IPR050076">
    <property type="entry name" value="ArchSynthase1/Queuine_TRR"/>
</dbReference>
<dbReference type="Proteomes" id="UP001575105">
    <property type="component" value="Unassembled WGS sequence"/>
</dbReference>
<name>A0ABV4U7X9_9BACT</name>
<evidence type="ECO:0000256" key="3">
    <source>
        <dbReference type="ARBA" id="ARBA00022694"/>
    </source>
</evidence>
<proteinExistence type="inferred from homology"/>
<dbReference type="Gene3D" id="3.20.20.105">
    <property type="entry name" value="Queuine tRNA-ribosyltransferase-like"/>
    <property type="match status" value="1"/>
</dbReference>
<feature type="binding site" evidence="4">
    <location>
        <position position="332"/>
    </location>
    <ligand>
        <name>Zn(2+)</name>
        <dbReference type="ChEBI" id="CHEBI:29105"/>
    </ligand>
</feature>
<evidence type="ECO:0000256" key="1">
    <source>
        <dbReference type="ARBA" id="ARBA00022676"/>
    </source>
</evidence>
<feature type="binding site" evidence="4">
    <location>
        <position position="335"/>
    </location>
    <ligand>
        <name>Zn(2+)</name>
        <dbReference type="ChEBI" id="CHEBI:29105"/>
    </ligand>
</feature>
<dbReference type="NCBIfam" id="TIGR00449">
    <property type="entry name" value="tgt_general"/>
    <property type="match status" value="2"/>
</dbReference>
<dbReference type="InterPro" id="IPR002616">
    <property type="entry name" value="tRNA_ribo_trans-like"/>
</dbReference>
<protein>
    <recommendedName>
        <fullName evidence="4">Queuine tRNA-ribosyltransferase</fullName>
        <ecNumber evidence="4">2.4.2.29</ecNumber>
    </recommendedName>
    <alternativeName>
        <fullName evidence="4">Guanine insertion enzyme</fullName>
    </alternativeName>
    <alternativeName>
        <fullName evidence="4">tRNA-guanine transglycosylase</fullName>
    </alternativeName>
</protein>
<dbReference type="EC" id="2.4.2.29" evidence="4"/>
<accession>A0ABV4U7X9</accession>
<feature type="binding site" evidence="4">
    <location>
        <position position="215"/>
    </location>
    <ligand>
        <name>substrate</name>
    </ligand>
</feature>
<keyword evidence="4" id="KW-0479">Metal-binding</keyword>
<feature type="active site" description="Nucleophile" evidence="4">
    <location>
        <position position="292"/>
    </location>
</feature>
<reference evidence="7 8" key="1">
    <citation type="submission" date="2024-08" db="EMBL/GenBank/DDBJ databases">
        <title>Whole-genome sequencing of halo(alkali)philic microorganisms from hypersaline lakes.</title>
        <authorList>
            <person name="Sorokin D.Y."/>
            <person name="Merkel A.Y."/>
            <person name="Messina E."/>
            <person name="Yakimov M."/>
        </authorList>
    </citation>
    <scope>NUCLEOTIDE SEQUENCE [LARGE SCALE GENOMIC DNA]</scope>
    <source>
        <strain evidence="7 8">AB-hyl4</strain>
    </source>
</reference>
<evidence type="ECO:0000256" key="2">
    <source>
        <dbReference type="ARBA" id="ARBA00022679"/>
    </source>
</evidence>
<feature type="active site" description="Proton acceptor" evidence="4">
    <location>
        <position position="93"/>
    </location>
</feature>
<comment type="function">
    <text evidence="4">Catalyzes the base-exchange of a guanine (G) residue with the queuine precursor 7-aminomethyl-7-deazaguanine (PreQ1) at position 34 (anticodon wobble position) in tRNAs with GU(N) anticodons (tRNA-Asp, -Asn, -His and -Tyr). Catalysis occurs through a double-displacement mechanism. The nucleophile active site attacks the C1' of nucleotide 34 to detach the guanine base from the RNA, forming a covalent enzyme-RNA intermediate. The proton acceptor active site deprotonates the incoming PreQ1, allowing a nucleophilic attack on the C1' of the ribose to form the product. After dissociation, two additional enzymatic reactions on the tRNA convert PreQ1 to queuine (Q), resulting in the hypermodified nucleoside queuosine (7-(((4,5-cis-dihydroxy-2-cyclopenten-1-yl)amino)methyl)-7-deazaguanosine).</text>
</comment>
<keyword evidence="3 4" id="KW-0819">tRNA processing</keyword>
<dbReference type="EMBL" id="JBGUBD010000008">
    <property type="protein sequence ID" value="MFA9479392.1"/>
    <property type="molecule type" value="Genomic_DNA"/>
</dbReference>
<comment type="pathway">
    <text evidence="4">tRNA modification; tRNA-queuosine biosynthesis.</text>
</comment>
<dbReference type="HAMAP" id="MF_00168">
    <property type="entry name" value="Q_tRNA_Tgt"/>
    <property type="match status" value="1"/>
</dbReference>
<evidence type="ECO:0000256" key="4">
    <source>
        <dbReference type="HAMAP-Rule" id="MF_00168"/>
    </source>
</evidence>
<dbReference type="PANTHER" id="PTHR46499:SF1">
    <property type="entry name" value="QUEUINE TRNA-RIBOSYLTRANSFERASE"/>
    <property type="match status" value="1"/>
</dbReference>